<dbReference type="Proteomes" id="UP000007435">
    <property type="component" value="Chromosome"/>
</dbReference>
<dbReference type="STRING" id="649349.Lbys_1583"/>
<evidence type="ECO:0000259" key="4">
    <source>
        <dbReference type="Pfam" id="PF02576"/>
    </source>
</evidence>
<keyword evidence="7" id="KW-1185">Reference proteome</keyword>
<dbReference type="Gene3D" id="3.30.300.70">
    <property type="entry name" value="RimP-like superfamily, N-terminal"/>
    <property type="match status" value="1"/>
</dbReference>
<dbReference type="RefSeq" id="WP_013408340.1">
    <property type="nucleotide sequence ID" value="NC_014655.1"/>
</dbReference>
<dbReference type="HAMAP" id="MF_01077">
    <property type="entry name" value="RimP"/>
    <property type="match status" value="1"/>
</dbReference>
<evidence type="ECO:0000256" key="2">
    <source>
        <dbReference type="ARBA" id="ARBA00022517"/>
    </source>
</evidence>
<dbReference type="Pfam" id="PF17384">
    <property type="entry name" value="DUF150_C"/>
    <property type="match status" value="1"/>
</dbReference>
<dbReference type="eggNOG" id="COG0779">
    <property type="taxonomic scope" value="Bacteria"/>
</dbReference>
<evidence type="ECO:0000313" key="6">
    <source>
        <dbReference type="EMBL" id="ADQ17291.1"/>
    </source>
</evidence>
<dbReference type="KEGG" id="lby:Lbys_1583"/>
<evidence type="ECO:0000259" key="5">
    <source>
        <dbReference type="Pfam" id="PF17384"/>
    </source>
</evidence>
<dbReference type="PANTHER" id="PTHR33867">
    <property type="entry name" value="RIBOSOME MATURATION FACTOR RIMP"/>
    <property type="match status" value="1"/>
</dbReference>
<dbReference type="EMBL" id="CP002305">
    <property type="protein sequence ID" value="ADQ17291.1"/>
    <property type="molecule type" value="Genomic_DNA"/>
</dbReference>
<gene>
    <name evidence="3" type="primary">rimP</name>
    <name evidence="6" type="ordered locus">Lbys_1583</name>
</gene>
<protein>
    <recommendedName>
        <fullName evidence="3">Ribosome maturation factor RimP</fullName>
    </recommendedName>
</protein>
<comment type="subcellular location">
    <subcellularLocation>
        <location evidence="3">Cytoplasm</location>
    </subcellularLocation>
</comment>
<comment type="similarity">
    <text evidence="3">Belongs to the RimP family.</text>
</comment>
<dbReference type="SUPFAM" id="SSF75420">
    <property type="entry name" value="YhbC-like, N-terminal domain"/>
    <property type="match status" value="1"/>
</dbReference>
<dbReference type="SUPFAM" id="SSF74942">
    <property type="entry name" value="YhbC-like, C-terminal domain"/>
    <property type="match status" value="1"/>
</dbReference>
<dbReference type="InterPro" id="IPR028989">
    <property type="entry name" value="RimP_N"/>
</dbReference>
<dbReference type="PANTHER" id="PTHR33867:SF1">
    <property type="entry name" value="RIBOSOME MATURATION FACTOR RIMP"/>
    <property type="match status" value="1"/>
</dbReference>
<organism evidence="6 7">
    <name type="scientific">Leadbetterella byssophila (strain DSM 17132 / JCM 16389 / KACC 11308 / NBRC 106382 / 4M15)</name>
    <dbReference type="NCBI Taxonomy" id="649349"/>
    <lineage>
        <taxon>Bacteria</taxon>
        <taxon>Pseudomonadati</taxon>
        <taxon>Bacteroidota</taxon>
        <taxon>Cytophagia</taxon>
        <taxon>Cytophagales</taxon>
        <taxon>Leadbetterellaceae</taxon>
        <taxon>Leadbetterella</taxon>
    </lineage>
</organism>
<keyword evidence="2 3" id="KW-0690">Ribosome biogenesis</keyword>
<dbReference type="InterPro" id="IPR003728">
    <property type="entry name" value="Ribosome_maturation_RimP"/>
</dbReference>
<reference evidence="6 7" key="2">
    <citation type="journal article" date="2011" name="Stand. Genomic Sci.">
        <title>Complete genome sequence of Leadbetterella byssophila type strain (4M15).</title>
        <authorList>
            <person name="Abt B."/>
            <person name="Teshima H."/>
            <person name="Lucas S."/>
            <person name="Lapidus A."/>
            <person name="Del Rio T.G."/>
            <person name="Nolan M."/>
            <person name="Tice H."/>
            <person name="Cheng J.F."/>
            <person name="Pitluck S."/>
            <person name="Liolios K."/>
            <person name="Pagani I."/>
            <person name="Ivanova N."/>
            <person name="Mavromatis K."/>
            <person name="Pati A."/>
            <person name="Tapia R."/>
            <person name="Han C."/>
            <person name="Goodwin L."/>
            <person name="Chen A."/>
            <person name="Palaniappan K."/>
            <person name="Land M."/>
            <person name="Hauser L."/>
            <person name="Chang Y.J."/>
            <person name="Jeffries C.D."/>
            <person name="Rohde M."/>
            <person name="Goker M."/>
            <person name="Tindall B.J."/>
            <person name="Detter J.C."/>
            <person name="Woyke T."/>
            <person name="Bristow J."/>
            <person name="Eisen J.A."/>
            <person name="Markowitz V."/>
            <person name="Hugenholtz P."/>
            <person name="Klenk H.P."/>
            <person name="Kyrpides N.C."/>
        </authorList>
    </citation>
    <scope>NUCLEOTIDE SEQUENCE [LARGE SCALE GENOMIC DNA]</scope>
    <source>
        <strain evidence="7">DSM 17132 / JCM 16389 / KACC 11308 / NBRC 106382 / 4M15</strain>
    </source>
</reference>
<dbReference type="Pfam" id="PF02576">
    <property type="entry name" value="RimP_N"/>
    <property type="match status" value="1"/>
</dbReference>
<feature type="domain" description="Ribosome maturation factor RimP N-terminal" evidence="4">
    <location>
        <begin position="10"/>
        <end position="80"/>
    </location>
</feature>
<accession>E4RY80</accession>
<dbReference type="GO" id="GO:0005829">
    <property type="term" value="C:cytosol"/>
    <property type="evidence" value="ECO:0007669"/>
    <property type="project" value="TreeGrafter"/>
</dbReference>
<dbReference type="OrthoDB" id="9789702at2"/>
<evidence type="ECO:0000256" key="3">
    <source>
        <dbReference type="HAMAP-Rule" id="MF_01077"/>
    </source>
</evidence>
<name>E4RY80_LEAB4</name>
<evidence type="ECO:0000256" key="1">
    <source>
        <dbReference type="ARBA" id="ARBA00022490"/>
    </source>
</evidence>
<dbReference type="HOGENOM" id="CLU_070525_3_1_10"/>
<feature type="domain" description="Ribosome maturation factor RimP C-terminal" evidence="5">
    <location>
        <begin position="83"/>
        <end position="150"/>
    </location>
</feature>
<dbReference type="InterPro" id="IPR035956">
    <property type="entry name" value="RimP_N_sf"/>
</dbReference>
<dbReference type="CDD" id="cd01734">
    <property type="entry name" value="YlxS_C"/>
    <property type="match status" value="1"/>
</dbReference>
<dbReference type="GO" id="GO:0000028">
    <property type="term" value="P:ribosomal small subunit assembly"/>
    <property type="evidence" value="ECO:0007669"/>
    <property type="project" value="TreeGrafter"/>
</dbReference>
<dbReference type="AlphaFoldDB" id="E4RY80"/>
<dbReference type="GO" id="GO:0006412">
    <property type="term" value="P:translation"/>
    <property type="evidence" value="ECO:0007669"/>
    <property type="project" value="TreeGrafter"/>
</dbReference>
<dbReference type="InterPro" id="IPR028998">
    <property type="entry name" value="RimP_C"/>
</dbReference>
<dbReference type="InterPro" id="IPR036847">
    <property type="entry name" value="RimP_C_sf"/>
</dbReference>
<comment type="function">
    <text evidence="3">Required for maturation of 30S ribosomal subunits.</text>
</comment>
<keyword evidence="1 3" id="KW-0963">Cytoplasm</keyword>
<proteinExistence type="inferred from homology"/>
<evidence type="ECO:0000313" key="7">
    <source>
        <dbReference type="Proteomes" id="UP000007435"/>
    </source>
</evidence>
<reference key="1">
    <citation type="submission" date="2010-11" db="EMBL/GenBank/DDBJ databases">
        <title>The complete genome of Leadbetterella byssophila DSM 17132.</title>
        <authorList>
            <consortium name="US DOE Joint Genome Institute (JGI-PGF)"/>
            <person name="Lucas S."/>
            <person name="Copeland A."/>
            <person name="Lapidus A."/>
            <person name="Glavina del Rio T."/>
            <person name="Dalin E."/>
            <person name="Tice H."/>
            <person name="Bruce D."/>
            <person name="Goodwin L."/>
            <person name="Pitluck S."/>
            <person name="Kyrpides N."/>
            <person name="Mavromatis K."/>
            <person name="Ivanova N."/>
            <person name="Teshima H."/>
            <person name="Brettin T."/>
            <person name="Detter J.C."/>
            <person name="Han C."/>
            <person name="Tapia R."/>
            <person name="Land M."/>
            <person name="Hauser L."/>
            <person name="Markowitz V."/>
            <person name="Cheng J.-F."/>
            <person name="Hugenholtz P."/>
            <person name="Woyke T."/>
            <person name="Wu D."/>
            <person name="Tindall B."/>
            <person name="Pomrenke H.G."/>
            <person name="Brambilla E."/>
            <person name="Klenk H.-P."/>
            <person name="Eisen J.A."/>
        </authorList>
    </citation>
    <scope>NUCLEOTIDE SEQUENCE [LARGE SCALE GENOMIC DNA]</scope>
    <source>
        <strain>DSM 17132</strain>
    </source>
</reference>
<sequence>MSLKDTVIKLVEDLIRDTDYYVVEIAVSDSKIRRKVSIFLDSDAGITIDQCTEVSRKLGLQLEEVIDEAFTLEVSSPGADSPLKFERQYVKNIGRSLKILKVDGSEIKGKLVSVENGSITIETEAKKKVKSETVALSLDEIKEAKVIISFK</sequence>